<evidence type="ECO:0000313" key="3">
    <source>
        <dbReference type="Proteomes" id="UP001529510"/>
    </source>
</evidence>
<feature type="region of interest" description="Disordered" evidence="1">
    <location>
        <begin position="1"/>
        <end position="95"/>
    </location>
</feature>
<reference evidence="2 3" key="1">
    <citation type="submission" date="2024-05" db="EMBL/GenBank/DDBJ databases">
        <title>Genome sequencing and assembly of Indian major carp, Cirrhinus mrigala (Hamilton, 1822).</title>
        <authorList>
            <person name="Mohindra V."/>
            <person name="Chowdhury L.M."/>
            <person name="Lal K."/>
            <person name="Jena J.K."/>
        </authorList>
    </citation>
    <scope>NUCLEOTIDE SEQUENCE [LARGE SCALE GENOMIC DNA]</scope>
    <source>
        <strain evidence="2">CM1030</strain>
        <tissue evidence="2">Blood</tissue>
    </source>
</reference>
<sequence length="160" mass="17060">MKNSAKPMFRLSPAECHRLSTGSSVGSHDPRSADCCSLSSTEPSEDGRPVSAVSTVSSESSVEGNSGSPSVPSTGADIDLELSPPEAPSGPPELLDLDWSVEETSVTTPDPPSPFVAVTMAPNPQLTYVDRVVMEIIETERMYVRDLRSIVEVRNSLMLP</sequence>
<dbReference type="SUPFAM" id="SSF48065">
    <property type="entry name" value="DBL homology domain (DH-domain)"/>
    <property type="match status" value="1"/>
</dbReference>
<protein>
    <submittedName>
        <fullName evidence="2">Uncharacterized protein</fullName>
    </submittedName>
</protein>
<dbReference type="PANTHER" id="PTHR45924:SF4">
    <property type="entry name" value="PLECKSTRIN HOMOLOGY DOMAIN-CONTAINING FAMILY G MEMBER 3"/>
    <property type="match status" value="1"/>
</dbReference>
<dbReference type="InterPro" id="IPR035899">
    <property type="entry name" value="DBL_dom_sf"/>
</dbReference>
<proteinExistence type="predicted"/>
<dbReference type="EMBL" id="JAMKFB020000017">
    <property type="protein sequence ID" value="KAL0169468.1"/>
    <property type="molecule type" value="Genomic_DNA"/>
</dbReference>
<gene>
    <name evidence="2" type="ORF">M9458_034064</name>
</gene>
<accession>A0ABD0P5V0</accession>
<name>A0ABD0P5V0_CIRMR</name>
<keyword evidence="3" id="KW-1185">Reference proteome</keyword>
<comment type="caution">
    <text evidence="2">The sequence shown here is derived from an EMBL/GenBank/DDBJ whole genome shotgun (WGS) entry which is preliminary data.</text>
</comment>
<dbReference type="PANTHER" id="PTHR45924">
    <property type="entry name" value="FI17866P1"/>
    <property type="match status" value="1"/>
</dbReference>
<dbReference type="Proteomes" id="UP001529510">
    <property type="component" value="Unassembled WGS sequence"/>
</dbReference>
<feature type="compositionally biased region" description="Low complexity" evidence="1">
    <location>
        <begin position="50"/>
        <end position="73"/>
    </location>
</feature>
<organism evidence="2 3">
    <name type="scientific">Cirrhinus mrigala</name>
    <name type="common">Mrigala</name>
    <dbReference type="NCBI Taxonomy" id="683832"/>
    <lineage>
        <taxon>Eukaryota</taxon>
        <taxon>Metazoa</taxon>
        <taxon>Chordata</taxon>
        <taxon>Craniata</taxon>
        <taxon>Vertebrata</taxon>
        <taxon>Euteleostomi</taxon>
        <taxon>Actinopterygii</taxon>
        <taxon>Neopterygii</taxon>
        <taxon>Teleostei</taxon>
        <taxon>Ostariophysi</taxon>
        <taxon>Cypriniformes</taxon>
        <taxon>Cyprinidae</taxon>
        <taxon>Labeoninae</taxon>
        <taxon>Labeonini</taxon>
        <taxon>Cirrhinus</taxon>
    </lineage>
</organism>
<evidence type="ECO:0000256" key="1">
    <source>
        <dbReference type="SAM" id="MobiDB-lite"/>
    </source>
</evidence>
<dbReference type="AlphaFoldDB" id="A0ABD0P5V0"/>
<evidence type="ECO:0000313" key="2">
    <source>
        <dbReference type="EMBL" id="KAL0169468.1"/>
    </source>
</evidence>